<dbReference type="PANTHER" id="PTHR45661:SF3">
    <property type="entry name" value="IG-LIKE DOMAIN-CONTAINING PROTEIN"/>
    <property type="match status" value="1"/>
</dbReference>
<evidence type="ECO:0000313" key="1">
    <source>
        <dbReference type="EMBL" id="TCO85331.1"/>
    </source>
</evidence>
<dbReference type="Gene3D" id="3.80.10.10">
    <property type="entry name" value="Ribonuclease Inhibitor"/>
    <property type="match status" value="1"/>
</dbReference>
<keyword evidence="2" id="KW-1185">Reference proteome</keyword>
<protein>
    <submittedName>
        <fullName evidence="1">Leucine rich repeat (LRR) protein</fullName>
    </submittedName>
</protein>
<dbReference type="EMBL" id="SLXA01000003">
    <property type="protein sequence ID" value="TCO85331.1"/>
    <property type="molecule type" value="Genomic_DNA"/>
</dbReference>
<dbReference type="AlphaFoldDB" id="A0A4R2LJ07"/>
<dbReference type="InterPro" id="IPR026906">
    <property type="entry name" value="LRR_5"/>
</dbReference>
<accession>A0A4R2LJ07</accession>
<sequence>MRNTGRKPNVEAVIRWKLDESGLLSIEGSGKISDYSCGKHPAAPWEDKKESITSVSVGEGITEIGINAFRDCTNLKKVVLPETIHRIHAYAFRNCTSLNDIESGKREWRYVYDKQQKNDDDVIIFGVETFLNVPWAERHWRNFYCDQDALYVCFSSGDRIAVPEGIRILKSFCFSNIRANKIILPETLEEIEAFAFSQASILDRLRIPDRIHTIDRFSFADSGFRSISFPVDWRPKKIPWGRGRMKMTHRQRFPELIGRYSVGQVKGENLGKFRRLKIIENKPIQHKNGQITAILDNKPIAVGDSMLRRIRTGQILICIRYEDNRVTSVKSFSWRDDYKLANEYLMYPVQTKDTEVGIWSDSFTWQEPVDIRCAFSSQDGAALRDAGVLRFLHPDMHEEWFWTENDGNFGGPLELNFLKSWMKTHPEIVIDSAEENMEKSKYRWFVGI</sequence>
<comment type="caution">
    <text evidence="1">The sequence shown here is derived from an EMBL/GenBank/DDBJ whole genome shotgun (WGS) entry which is preliminary data.</text>
</comment>
<dbReference type="InterPro" id="IPR053139">
    <property type="entry name" value="Surface_bspA-like"/>
</dbReference>
<organism evidence="1 2">
    <name type="scientific">Frisingicoccus caecimuris</name>
    <dbReference type="NCBI Taxonomy" id="1796636"/>
    <lineage>
        <taxon>Bacteria</taxon>
        <taxon>Bacillati</taxon>
        <taxon>Bacillota</taxon>
        <taxon>Clostridia</taxon>
        <taxon>Lachnospirales</taxon>
        <taxon>Lachnospiraceae</taxon>
        <taxon>Frisingicoccus</taxon>
    </lineage>
</organism>
<name>A0A4R2LJ07_9FIRM</name>
<dbReference type="Proteomes" id="UP000295711">
    <property type="component" value="Unassembled WGS sequence"/>
</dbReference>
<dbReference type="RefSeq" id="WP_165873296.1">
    <property type="nucleotide sequence ID" value="NZ_JANKAQ010000003.1"/>
</dbReference>
<gene>
    <name evidence="1" type="ORF">EV212_10352</name>
</gene>
<reference evidence="1 2" key="1">
    <citation type="submission" date="2019-03" db="EMBL/GenBank/DDBJ databases">
        <title>Genomic Encyclopedia of Type Strains, Phase IV (KMG-IV): sequencing the most valuable type-strain genomes for metagenomic binning, comparative biology and taxonomic classification.</title>
        <authorList>
            <person name="Goeker M."/>
        </authorList>
    </citation>
    <scope>NUCLEOTIDE SEQUENCE [LARGE SCALE GENOMIC DNA]</scope>
    <source>
        <strain evidence="1 2">DSM 28559</strain>
    </source>
</reference>
<dbReference type="InterPro" id="IPR032675">
    <property type="entry name" value="LRR_dom_sf"/>
</dbReference>
<evidence type="ECO:0000313" key="2">
    <source>
        <dbReference type="Proteomes" id="UP000295711"/>
    </source>
</evidence>
<dbReference type="Pfam" id="PF13306">
    <property type="entry name" value="LRR_5"/>
    <property type="match status" value="2"/>
</dbReference>
<proteinExistence type="predicted"/>
<dbReference type="PANTHER" id="PTHR45661">
    <property type="entry name" value="SURFACE ANTIGEN"/>
    <property type="match status" value="1"/>
</dbReference>